<feature type="chain" id="PRO_5013578676" evidence="2">
    <location>
        <begin position="24"/>
        <end position="125"/>
    </location>
</feature>
<dbReference type="EMBL" id="NQWH01000011">
    <property type="protein sequence ID" value="PHP27762.1"/>
    <property type="molecule type" value="Genomic_DNA"/>
</dbReference>
<proteinExistence type="predicted"/>
<evidence type="ECO:0000256" key="2">
    <source>
        <dbReference type="SAM" id="SignalP"/>
    </source>
</evidence>
<organism evidence="3 4">
    <name type="scientific">Limimaricola cinnabarinus</name>
    <dbReference type="NCBI Taxonomy" id="1125964"/>
    <lineage>
        <taxon>Bacteria</taxon>
        <taxon>Pseudomonadati</taxon>
        <taxon>Pseudomonadota</taxon>
        <taxon>Alphaproteobacteria</taxon>
        <taxon>Rhodobacterales</taxon>
        <taxon>Paracoccaceae</taxon>
        <taxon>Limimaricola</taxon>
    </lineage>
</organism>
<keyword evidence="4" id="KW-1185">Reference proteome</keyword>
<comment type="caution">
    <text evidence="3">The sequence shown here is derived from an EMBL/GenBank/DDBJ whole genome shotgun (WGS) entry which is preliminary data.</text>
</comment>
<dbReference type="Proteomes" id="UP000221860">
    <property type="component" value="Unassembled WGS sequence"/>
</dbReference>
<evidence type="ECO:0000313" key="3">
    <source>
        <dbReference type="EMBL" id="PHP27762.1"/>
    </source>
</evidence>
<feature type="signal peptide" evidence="2">
    <location>
        <begin position="1"/>
        <end position="23"/>
    </location>
</feature>
<evidence type="ECO:0000313" key="4">
    <source>
        <dbReference type="Proteomes" id="UP000221860"/>
    </source>
</evidence>
<feature type="region of interest" description="Disordered" evidence="1">
    <location>
        <begin position="53"/>
        <end position="112"/>
    </location>
</feature>
<dbReference type="AlphaFoldDB" id="A0A2G1MGH0"/>
<sequence>MMRACLVSLALSIGMAGPGGAEALYLGNKEFDTGDRATMEAIIEHCREVSREAGDGASNGAGLLTQGVESERAGQASGSPVGSVGTGIGADQLASGDGDGESSGDANPDLSGISAELCSEAGIIY</sequence>
<reference evidence="3 4" key="1">
    <citation type="submission" date="2017-08" db="EMBL/GenBank/DDBJ databases">
        <title>Draft Genome Sequence of Loktanella cinnabarina Strain XM1, Isolated from Coastal Surface Water.</title>
        <authorList>
            <person name="Ma R."/>
            <person name="Wang J."/>
            <person name="Wang Q."/>
            <person name="Ma Z."/>
            <person name="Li J."/>
            <person name="Chen L."/>
        </authorList>
    </citation>
    <scope>NUCLEOTIDE SEQUENCE [LARGE SCALE GENOMIC DNA]</scope>
    <source>
        <strain evidence="3 4">XM1</strain>
    </source>
</reference>
<accession>A0A2G1MGH0</accession>
<protein>
    <submittedName>
        <fullName evidence="3">Uncharacterized protein</fullName>
    </submittedName>
</protein>
<keyword evidence="2" id="KW-0732">Signal</keyword>
<evidence type="ECO:0000256" key="1">
    <source>
        <dbReference type="SAM" id="MobiDB-lite"/>
    </source>
</evidence>
<dbReference type="RefSeq" id="WP_162620478.1">
    <property type="nucleotide sequence ID" value="NZ_KZ304957.1"/>
</dbReference>
<gene>
    <name evidence="3" type="ORF">CJ301_08790</name>
</gene>
<name>A0A2G1MGH0_9RHOB</name>